<evidence type="ECO:0000313" key="2">
    <source>
        <dbReference type="EMBL" id="CAI8003154.1"/>
    </source>
</evidence>
<sequence length="233" mass="25612">MQVLEIGSGAGDVALTLAELVGPTGQIVGVDINVDILDTARQRAADAGMQNIEFIAGDARILEFSDKFDAIVGRFVLMYMVEQRTAFAKLVTHLKPGGIIAFQEPEYTLYPAFLHPDTPLMNQLITWILDVFEHSGAHLNMGIGLYQAFVDAGLPSPTMHLESPIGAEKNWAGYRYMATIFRSLLPLLEKYGLATAEQVDVDTLASRIRQEVITSKRPFFLPLHVTAHATLPT</sequence>
<dbReference type="PANTHER" id="PTHR43861:SF1">
    <property type="entry name" value="TRANS-ACONITATE 2-METHYLTRANSFERASE"/>
    <property type="match status" value="1"/>
</dbReference>
<organism evidence="2 3">
    <name type="scientific">Geodia barretti</name>
    <name type="common">Barrett's horny sponge</name>
    <dbReference type="NCBI Taxonomy" id="519541"/>
    <lineage>
        <taxon>Eukaryota</taxon>
        <taxon>Metazoa</taxon>
        <taxon>Porifera</taxon>
        <taxon>Demospongiae</taxon>
        <taxon>Heteroscleromorpha</taxon>
        <taxon>Tetractinellida</taxon>
        <taxon>Astrophorina</taxon>
        <taxon>Geodiidae</taxon>
        <taxon>Geodia</taxon>
    </lineage>
</organism>
<proteinExistence type="predicted"/>
<dbReference type="AlphaFoldDB" id="A0AA35W709"/>
<comment type="caution">
    <text evidence="2">The sequence shown here is derived from an EMBL/GenBank/DDBJ whole genome shotgun (WGS) entry which is preliminary data.</text>
</comment>
<accession>A0AA35W709</accession>
<keyword evidence="2" id="KW-0830">Ubiquinone</keyword>
<dbReference type="Pfam" id="PF13847">
    <property type="entry name" value="Methyltransf_31"/>
    <property type="match status" value="1"/>
</dbReference>
<gene>
    <name evidence="2" type="ORF">GBAR_LOCUS3564</name>
</gene>
<name>A0AA35W709_GEOBA</name>
<protein>
    <submittedName>
        <fullName evidence="2">Ubiquinone/menaquinone biosynthesis C-methyltransferase UbiE</fullName>
    </submittedName>
</protein>
<dbReference type="PANTHER" id="PTHR43861">
    <property type="entry name" value="TRANS-ACONITATE 2-METHYLTRANSFERASE-RELATED"/>
    <property type="match status" value="1"/>
</dbReference>
<dbReference type="Gene3D" id="3.40.50.150">
    <property type="entry name" value="Vaccinia Virus protein VP39"/>
    <property type="match status" value="1"/>
</dbReference>
<reference evidence="2" key="1">
    <citation type="submission" date="2023-03" db="EMBL/GenBank/DDBJ databases">
        <authorList>
            <person name="Steffen K."/>
            <person name="Cardenas P."/>
        </authorList>
    </citation>
    <scope>NUCLEOTIDE SEQUENCE</scope>
</reference>
<dbReference type="Proteomes" id="UP001174909">
    <property type="component" value="Unassembled WGS sequence"/>
</dbReference>
<feature type="domain" description="Methyltransferase" evidence="1">
    <location>
        <begin position="1"/>
        <end position="106"/>
    </location>
</feature>
<dbReference type="SUPFAM" id="SSF53335">
    <property type="entry name" value="S-adenosyl-L-methionine-dependent methyltransferases"/>
    <property type="match status" value="1"/>
</dbReference>
<dbReference type="InterPro" id="IPR029063">
    <property type="entry name" value="SAM-dependent_MTases_sf"/>
</dbReference>
<dbReference type="InterPro" id="IPR025714">
    <property type="entry name" value="Methyltranfer_dom"/>
</dbReference>
<keyword evidence="3" id="KW-1185">Reference proteome</keyword>
<dbReference type="EMBL" id="CASHTH010000504">
    <property type="protein sequence ID" value="CAI8003154.1"/>
    <property type="molecule type" value="Genomic_DNA"/>
</dbReference>
<dbReference type="CDD" id="cd02440">
    <property type="entry name" value="AdoMet_MTases"/>
    <property type="match status" value="1"/>
</dbReference>
<evidence type="ECO:0000259" key="1">
    <source>
        <dbReference type="Pfam" id="PF13847"/>
    </source>
</evidence>
<evidence type="ECO:0000313" key="3">
    <source>
        <dbReference type="Proteomes" id="UP001174909"/>
    </source>
</evidence>